<accession>A0A0A8XY06</accession>
<organism evidence="2">
    <name type="scientific">Arundo donax</name>
    <name type="common">Giant reed</name>
    <name type="synonym">Donax arundinaceus</name>
    <dbReference type="NCBI Taxonomy" id="35708"/>
    <lineage>
        <taxon>Eukaryota</taxon>
        <taxon>Viridiplantae</taxon>
        <taxon>Streptophyta</taxon>
        <taxon>Embryophyta</taxon>
        <taxon>Tracheophyta</taxon>
        <taxon>Spermatophyta</taxon>
        <taxon>Magnoliopsida</taxon>
        <taxon>Liliopsida</taxon>
        <taxon>Poales</taxon>
        <taxon>Poaceae</taxon>
        <taxon>PACMAD clade</taxon>
        <taxon>Arundinoideae</taxon>
        <taxon>Arundineae</taxon>
        <taxon>Arundo</taxon>
    </lineage>
</organism>
<sequence>MPLTTALKISFGYLLNSTTMIYVQHLNRGLPDPSVDLLYPGVLIFAVGVAGNFYITTCCR</sequence>
<dbReference type="EMBL" id="GBRH01280282">
    <property type="protein sequence ID" value="JAD17613.1"/>
    <property type="molecule type" value="Transcribed_RNA"/>
</dbReference>
<proteinExistence type="predicted"/>
<evidence type="ECO:0000313" key="2">
    <source>
        <dbReference type="EMBL" id="JAD17613.1"/>
    </source>
</evidence>
<keyword evidence="1" id="KW-0472">Membrane</keyword>
<reference evidence="2" key="1">
    <citation type="submission" date="2014-09" db="EMBL/GenBank/DDBJ databases">
        <authorList>
            <person name="Magalhaes I.L.F."/>
            <person name="Oliveira U."/>
            <person name="Santos F.R."/>
            <person name="Vidigal T.H.D.A."/>
            <person name="Brescovit A.D."/>
            <person name="Santos A.J."/>
        </authorList>
    </citation>
    <scope>NUCLEOTIDE SEQUENCE</scope>
    <source>
        <tissue evidence="2">Shoot tissue taken approximately 20 cm above the soil surface</tissue>
    </source>
</reference>
<dbReference type="AlphaFoldDB" id="A0A0A8XY06"/>
<name>A0A0A8XY06_ARUDO</name>
<keyword evidence="1" id="KW-0812">Transmembrane</keyword>
<evidence type="ECO:0000256" key="1">
    <source>
        <dbReference type="SAM" id="Phobius"/>
    </source>
</evidence>
<protein>
    <submittedName>
        <fullName evidence="2">Uncharacterized protein</fullName>
    </submittedName>
</protein>
<keyword evidence="1" id="KW-1133">Transmembrane helix</keyword>
<reference evidence="2" key="2">
    <citation type="journal article" date="2015" name="Data Brief">
        <title>Shoot transcriptome of the giant reed, Arundo donax.</title>
        <authorList>
            <person name="Barrero R.A."/>
            <person name="Guerrero F.D."/>
            <person name="Moolhuijzen P."/>
            <person name="Goolsby J.A."/>
            <person name="Tidwell J."/>
            <person name="Bellgard S.E."/>
            <person name="Bellgard M.I."/>
        </authorList>
    </citation>
    <scope>NUCLEOTIDE SEQUENCE</scope>
    <source>
        <tissue evidence="2">Shoot tissue taken approximately 20 cm above the soil surface</tissue>
    </source>
</reference>
<feature type="transmembrane region" description="Helical" evidence="1">
    <location>
        <begin position="37"/>
        <end position="55"/>
    </location>
</feature>
<dbReference type="EMBL" id="GBRH01202861">
    <property type="protein sequence ID" value="JAD95034.1"/>
    <property type="molecule type" value="Transcribed_RNA"/>
</dbReference>